<dbReference type="AlphaFoldDB" id="A0A6C0HCM2"/>
<evidence type="ECO:0000313" key="6">
    <source>
        <dbReference type="EMBL" id="QHT77743.1"/>
    </source>
</evidence>
<feature type="transmembrane region" description="Helical" evidence="5">
    <location>
        <begin position="70"/>
        <end position="90"/>
    </location>
</feature>
<dbReference type="InterPro" id="IPR006214">
    <property type="entry name" value="Bax_inhibitor_1-related"/>
</dbReference>
<keyword evidence="3 5" id="KW-1133">Transmembrane helix</keyword>
<evidence type="ECO:0000256" key="2">
    <source>
        <dbReference type="ARBA" id="ARBA00022692"/>
    </source>
</evidence>
<evidence type="ECO:0000256" key="4">
    <source>
        <dbReference type="ARBA" id="ARBA00023136"/>
    </source>
</evidence>
<dbReference type="GO" id="GO:0016020">
    <property type="term" value="C:membrane"/>
    <property type="evidence" value="ECO:0007669"/>
    <property type="project" value="UniProtKB-SubCell"/>
</dbReference>
<accession>A0A6C0HCM2</accession>
<dbReference type="Pfam" id="PF01027">
    <property type="entry name" value="Bax1-I"/>
    <property type="match status" value="1"/>
</dbReference>
<feature type="transmembrane region" description="Helical" evidence="5">
    <location>
        <begin position="97"/>
        <end position="117"/>
    </location>
</feature>
<proteinExistence type="predicted"/>
<keyword evidence="4 5" id="KW-0472">Membrane</keyword>
<feature type="transmembrane region" description="Helical" evidence="5">
    <location>
        <begin position="129"/>
        <end position="151"/>
    </location>
</feature>
<feature type="transmembrane region" description="Helical" evidence="5">
    <location>
        <begin position="158"/>
        <end position="179"/>
    </location>
</feature>
<organism evidence="6">
    <name type="scientific">viral metagenome</name>
    <dbReference type="NCBI Taxonomy" id="1070528"/>
    <lineage>
        <taxon>unclassified sequences</taxon>
        <taxon>metagenomes</taxon>
        <taxon>organismal metagenomes</taxon>
    </lineage>
</organism>
<feature type="transmembrane region" description="Helical" evidence="5">
    <location>
        <begin position="185"/>
        <end position="203"/>
    </location>
</feature>
<comment type="subcellular location">
    <subcellularLocation>
        <location evidence="1">Membrane</location>
        <topology evidence="1">Multi-pass membrane protein</topology>
    </subcellularLocation>
</comment>
<dbReference type="EMBL" id="MN739921">
    <property type="protein sequence ID" value="QHT77743.1"/>
    <property type="molecule type" value="Genomic_DNA"/>
</dbReference>
<protein>
    <recommendedName>
        <fullName evidence="7">Inhibitor of apoptosis-promoting Bax1</fullName>
    </recommendedName>
</protein>
<evidence type="ECO:0008006" key="7">
    <source>
        <dbReference type="Google" id="ProtNLM"/>
    </source>
</evidence>
<reference evidence="6" key="1">
    <citation type="journal article" date="2020" name="Nature">
        <title>Giant virus diversity and host interactions through global metagenomics.</title>
        <authorList>
            <person name="Schulz F."/>
            <person name="Roux S."/>
            <person name="Paez-Espino D."/>
            <person name="Jungbluth S."/>
            <person name="Walsh D.A."/>
            <person name="Denef V.J."/>
            <person name="McMahon K.D."/>
            <person name="Konstantinidis K.T."/>
            <person name="Eloe-Fadrosh E.A."/>
            <person name="Kyrpides N.C."/>
            <person name="Woyke T."/>
        </authorList>
    </citation>
    <scope>NUCLEOTIDE SEQUENCE</scope>
    <source>
        <strain evidence="6">GVMAG-M-3300023179-90</strain>
    </source>
</reference>
<evidence type="ECO:0000256" key="5">
    <source>
        <dbReference type="SAM" id="Phobius"/>
    </source>
</evidence>
<sequence length="241" mass="27734">MANTSLYNSLFHVRPTPMMKGGGFNPETTMNLIQEKKTFLIMVFANLIVQLGITYYILVNIDTQVLQKKYNFHTYSFFAYIPAFILIIVMNFPMPSWLRFIFFSMFSAYMGLLLNFWEKLYGLQMMKAVIFSVIGIFVSLIVFAIALLAFGIQIDNRFGIVLLFALLLLIISKIIFMVAGTYSTYSKTFAIIGVGLFAIYILYDTHQILQRNYFGDFVTASLDYYLDFINIVGSLLNYNDN</sequence>
<evidence type="ECO:0000256" key="3">
    <source>
        <dbReference type="ARBA" id="ARBA00022989"/>
    </source>
</evidence>
<evidence type="ECO:0000256" key="1">
    <source>
        <dbReference type="ARBA" id="ARBA00004141"/>
    </source>
</evidence>
<keyword evidence="2 5" id="KW-0812">Transmembrane</keyword>
<name>A0A6C0HCM2_9ZZZZ</name>
<feature type="transmembrane region" description="Helical" evidence="5">
    <location>
        <begin position="39"/>
        <end position="58"/>
    </location>
</feature>